<evidence type="ECO:0000313" key="1">
    <source>
        <dbReference type="EMBL" id="KAK3368773.1"/>
    </source>
</evidence>
<evidence type="ECO:0000313" key="2">
    <source>
        <dbReference type="Proteomes" id="UP001285441"/>
    </source>
</evidence>
<reference evidence="1" key="1">
    <citation type="journal article" date="2023" name="Mol. Phylogenet. Evol.">
        <title>Genome-scale phylogeny and comparative genomics of the fungal order Sordariales.</title>
        <authorList>
            <person name="Hensen N."/>
            <person name="Bonometti L."/>
            <person name="Westerberg I."/>
            <person name="Brannstrom I.O."/>
            <person name="Guillou S."/>
            <person name="Cros-Aarteil S."/>
            <person name="Calhoun S."/>
            <person name="Haridas S."/>
            <person name="Kuo A."/>
            <person name="Mondo S."/>
            <person name="Pangilinan J."/>
            <person name="Riley R."/>
            <person name="LaButti K."/>
            <person name="Andreopoulos B."/>
            <person name="Lipzen A."/>
            <person name="Chen C."/>
            <person name="Yan M."/>
            <person name="Daum C."/>
            <person name="Ng V."/>
            <person name="Clum A."/>
            <person name="Steindorff A."/>
            <person name="Ohm R.A."/>
            <person name="Martin F."/>
            <person name="Silar P."/>
            <person name="Natvig D.O."/>
            <person name="Lalanne C."/>
            <person name="Gautier V."/>
            <person name="Ament-Velasquez S.L."/>
            <person name="Kruys A."/>
            <person name="Hutchinson M.I."/>
            <person name="Powell A.J."/>
            <person name="Barry K."/>
            <person name="Miller A.N."/>
            <person name="Grigoriev I.V."/>
            <person name="Debuchy R."/>
            <person name="Gladieux P."/>
            <person name="Hiltunen Thoren M."/>
            <person name="Johannesson H."/>
        </authorList>
    </citation>
    <scope>NUCLEOTIDE SEQUENCE</scope>
    <source>
        <strain evidence="1">CBS 232.78</strain>
    </source>
</reference>
<dbReference type="Proteomes" id="UP001285441">
    <property type="component" value="Unassembled WGS sequence"/>
</dbReference>
<organism evidence="1 2">
    <name type="scientific">Podospora didyma</name>
    <dbReference type="NCBI Taxonomy" id="330526"/>
    <lineage>
        <taxon>Eukaryota</taxon>
        <taxon>Fungi</taxon>
        <taxon>Dikarya</taxon>
        <taxon>Ascomycota</taxon>
        <taxon>Pezizomycotina</taxon>
        <taxon>Sordariomycetes</taxon>
        <taxon>Sordariomycetidae</taxon>
        <taxon>Sordariales</taxon>
        <taxon>Podosporaceae</taxon>
        <taxon>Podospora</taxon>
    </lineage>
</organism>
<keyword evidence="2" id="KW-1185">Reference proteome</keyword>
<sequence length="222" mass="24736">MSRRLRSAAKAVQAVTESPAVSTAPAAPAAPSPALGLAIQLFEDASAWESWLETHHHTETAGLWLKLSKKASGIVSVTYDEAIDAALCFGWIDGQRKSHDEQHFLQRFTPRRGGSMWSKRNVEKVGVLIEAGRMRPPGQAEINAAKADGRWDRAYSSSSVMQVPADFQKALDKNKKAGAYFDTLNKSKRYSFLWRIETAKRAETRQRRIDQFIGLLAKHKTL</sequence>
<reference evidence="1" key="2">
    <citation type="submission" date="2023-06" db="EMBL/GenBank/DDBJ databases">
        <authorList>
            <consortium name="Lawrence Berkeley National Laboratory"/>
            <person name="Haridas S."/>
            <person name="Hensen N."/>
            <person name="Bonometti L."/>
            <person name="Westerberg I."/>
            <person name="Brannstrom I.O."/>
            <person name="Guillou S."/>
            <person name="Cros-Aarteil S."/>
            <person name="Calhoun S."/>
            <person name="Kuo A."/>
            <person name="Mondo S."/>
            <person name="Pangilinan J."/>
            <person name="Riley R."/>
            <person name="LaButti K."/>
            <person name="Andreopoulos B."/>
            <person name="Lipzen A."/>
            <person name="Chen C."/>
            <person name="Yanf M."/>
            <person name="Daum C."/>
            <person name="Ng V."/>
            <person name="Clum A."/>
            <person name="Steindorff A."/>
            <person name="Ohm R."/>
            <person name="Martin F."/>
            <person name="Silar P."/>
            <person name="Natvig D."/>
            <person name="Lalanne C."/>
            <person name="Gautier V."/>
            <person name="Ament-velasquez S.L."/>
            <person name="Kruys A."/>
            <person name="Hutchinson M.I."/>
            <person name="Powell A.J."/>
            <person name="Barry K."/>
            <person name="Miller A.N."/>
            <person name="Grigoriev I.V."/>
            <person name="Debuchy R."/>
            <person name="Gladieux P."/>
            <person name="Thoren M.H."/>
            <person name="Johannesson H."/>
        </authorList>
    </citation>
    <scope>NUCLEOTIDE SEQUENCE</scope>
    <source>
        <strain evidence="1">CBS 232.78</strain>
    </source>
</reference>
<protein>
    <submittedName>
        <fullName evidence="1">Bacteriocin-protection, YdeI or OmpD-associated-domain-containing protein</fullName>
    </submittedName>
</protein>
<comment type="caution">
    <text evidence="1">The sequence shown here is derived from an EMBL/GenBank/DDBJ whole genome shotgun (WGS) entry which is preliminary data.</text>
</comment>
<gene>
    <name evidence="1" type="ORF">B0H63DRAFT_455525</name>
</gene>
<accession>A0AAE0N3H3</accession>
<dbReference type="Pfam" id="PF13376">
    <property type="entry name" value="OmdA"/>
    <property type="match status" value="1"/>
</dbReference>
<dbReference type="AlphaFoldDB" id="A0AAE0N3H3"/>
<dbReference type="EMBL" id="JAULSW010000010">
    <property type="protein sequence ID" value="KAK3368773.1"/>
    <property type="molecule type" value="Genomic_DNA"/>
</dbReference>
<proteinExistence type="predicted"/>
<name>A0AAE0N3H3_9PEZI</name>